<keyword evidence="2" id="KW-1185">Reference proteome</keyword>
<dbReference type="KEGG" id="ghl:GM160_04550"/>
<protein>
    <submittedName>
        <fullName evidence="1">Uncharacterized protein</fullName>
    </submittedName>
</protein>
<dbReference type="Proteomes" id="UP000427716">
    <property type="component" value="Chromosome"/>
</dbReference>
<dbReference type="AlphaFoldDB" id="A0A6I6D002"/>
<dbReference type="EMBL" id="CP046415">
    <property type="protein sequence ID" value="QGT78228.1"/>
    <property type="molecule type" value="Genomic_DNA"/>
</dbReference>
<gene>
    <name evidence="1" type="ORF">GM160_04550</name>
</gene>
<name>A0A6I6D002_9GAMM</name>
<evidence type="ECO:0000313" key="2">
    <source>
        <dbReference type="Proteomes" id="UP000427716"/>
    </source>
</evidence>
<accession>A0A6I6D002</accession>
<organism evidence="1 2">
    <name type="scientific">Guyparkeria halophila</name>
    <dbReference type="NCBI Taxonomy" id="47960"/>
    <lineage>
        <taxon>Bacteria</taxon>
        <taxon>Pseudomonadati</taxon>
        <taxon>Pseudomonadota</taxon>
        <taxon>Gammaproteobacteria</taxon>
        <taxon>Chromatiales</taxon>
        <taxon>Thioalkalibacteraceae</taxon>
        <taxon>Guyparkeria</taxon>
    </lineage>
</organism>
<reference evidence="1 2" key="1">
    <citation type="submission" date="2019-11" db="EMBL/GenBank/DDBJ databases">
        <authorList>
            <person name="Zhang J."/>
            <person name="Sun C."/>
        </authorList>
    </citation>
    <scope>NUCLEOTIDE SEQUENCE [LARGE SCALE GENOMIC DNA]</scope>
    <source>
        <strain evidence="2">sp2</strain>
    </source>
</reference>
<proteinExistence type="predicted"/>
<sequence>MPTPRMRAVLPLMFTGSLLAWLGIAAIDVTRPKAEPRPPTTVYELNETKVTRHEHA</sequence>
<evidence type="ECO:0000313" key="1">
    <source>
        <dbReference type="EMBL" id="QGT78228.1"/>
    </source>
</evidence>
<dbReference type="RefSeq" id="WP_156573527.1">
    <property type="nucleotide sequence ID" value="NZ_CP046415.1"/>
</dbReference>